<dbReference type="EMBL" id="CP003944">
    <property type="protein sequence ID" value="AFZ49326.1"/>
    <property type="molecule type" value="Genomic_DNA"/>
</dbReference>
<comment type="subcellular location">
    <subcellularLocation>
        <location evidence="1">Membrane</location>
    </subcellularLocation>
</comment>
<dbReference type="PANTHER" id="PTHR12815">
    <property type="entry name" value="SORTING AND ASSEMBLY MACHINERY SAMM50 PROTEIN FAMILY MEMBER"/>
    <property type="match status" value="1"/>
</dbReference>
<evidence type="ECO:0000256" key="4">
    <source>
        <dbReference type="ARBA" id="ARBA00023136"/>
    </source>
</evidence>
<dbReference type="STRING" id="13035.Dacsa_0543"/>
<feature type="region of interest" description="Disordered" evidence="6">
    <location>
        <begin position="37"/>
        <end position="61"/>
    </location>
</feature>
<dbReference type="RefSeq" id="WP_015228339.1">
    <property type="nucleotide sequence ID" value="NC_019780.1"/>
</dbReference>
<dbReference type="Gene3D" id="2.40.160.50">
    <property type="entry name" value="membrane protein fhac: a member of the omp85/tpsb transporter family"/>
    <property type="match status" value="1"/>
</dbReference>
<keyword evidence="5" id="KW-0998">Cell outer membrane</keyword>
<evidence type="ECO:0000313" key="12">
    <source>
        <dbReference type="Proteomes" id="UP000010482"/>
    </source>
</evidence>
<keyword evidence="4" id="KW-0472">Membrane</keyword>
<accession>K9YQX2</accession>
<proteinExistence type="predicted"/>
<keyword evidence="3 7" id="KW-0732">Signal</keyword>
<dbReference type="HOGENOM" id="CLU_007664_2_0_3"/>
<organism evidence="11 12">
    <name type="scientific">Dactylococcopsis salina (strain PCC 8305)</name>
    <name type="common">Myxobactron salinum</name>
    <dbReference type="NCBI Taxonomy" id="13035"/>
    <lineage>
        <taxon>Bacteria</taxon>
        <taxon>Bacillati</taxon>
        <taxon>Cyanobacteriota</taxon>
        <taxon>Cyanophyceae</taxon>
        <taxon>Nodosilineales</taxon>
        <taxon>Cymatolegaceae</taxon>
        <taxon>Dactylococcopsis</taxon>
    </lineage>
</organism>
<dbReference type="AlphaFoldDB" id="K9YQX2"/>
<dbReference type="PANTHER" id="PTHR12815:SF47">
    <property type="entry name" value="TRANSLOCATION AND ASSEMBLY MODULE SUBUNIT TAMA"/>
    <property type="match status" value="1"/>
</dbReference>
<evidence type="ECO:0000256" key="6">
    <source>
        <dbReference type="SAM" id="MobiDB-lite"/>
    </source>
</evidence>
<evidence type="ECO:0000313" key="11">
    <source>
        <dbReference type="EMBL" id="AFZ49326.1"/>
    </source>
</evidence>
<dbReference type="Pfam" id="PF07244">
    <property type="entry name" value="POTRA"/>
    <property type="match status" value="2"/>
</dbReference>
<dbReference type="InterPro" id="IPR010827">
    <property type="entry name" value="BamA/TamA_POTRA"/>
</dbReference>
<dbReference type="InterPro" id="IPR000184">
    <property type="entry name" value="Bac_surfAg_D15"/>
</dbReference>
<dbReference type="PATRIC" id="fig|13035.3.peg.617"/>
<evidence type="ECO:0000256" key="7">
    <source>
        <dbReference type="SAM" id="SignalP"/>
    </source>
</evidence>
<evidence type="ECO:0000256" key="2">
    <source>
        <dbReference type="ARBA" id="ARBA00022692"/>
    </source>
</evidence>
<protein>
    <submittedName>
        <fullName evidence="11">Outer membrane protein/protective antigen OMA87</fullName>
    </submittedName>
</protein>
<feature type="domain" description="POTRA" evidence="9">
    <location>
        <begin position="237"/>
        <end position="301"/>
    </location>
</feature>
<dbReference type="KEGG" id="dsl:Dacsa_0543"/>
<evidence type="ECO:0000256" key="3">
    <source>
        <dbReference type="ARBA" id="ARBA00022729"/>
    </source>
</evidence>
<evidence type="ECO:0000259" key="9">
    <source>
        <dbReference type="Pfam" id="PF07244"/>
    </source>
</evidence>
<dbReference type="InterPro" id="IPR013686">
    <property type="entry name" value="Polypept-transport_assoc_ShlB"/>
</dbReference>
<keyword evidence="12" id="KW-1185">Reference proteome</keyword>
<dbReference type="eggNOG" id="COG4775">
    <property type="taxonomic scope" value="Bacteria"/>
</dbReference>
<feature type="domain" description="Polypeptide-transport-associated ShlB-type" evidence="10">
    <location>
        <begin position="156"/>
        <end position="220"/>
    </location>
</feature>
<evidence type="ECO:0000259" key="10">
    <source>
        <dbReference type="Pfam" id="PF08479"/>
    </source>
</evidence>
<gene>
    <name evidence="11" type="ORF">Dacsa_0543</name>
</gene>
<dbReference type="Gene3D" id="3.10.20.310">
    <property type="entry name" value="membrane protein fhac"/>
    <property type="match status" value="3"/>
</dbReference>
<keyword evidence="2" id="KW-0812">Transmembrane</keyword>
<feature type="domain" description="Bacterial surface antigen (D15)" evidence="8">
    <location>
        <begin position="328"/>
        <end position="654"/>
    </location>
</feature>
<sequence>MAVLKKRKKQHLSPVIATAVLCSLISYPKPMLAQTEGNTENLSQNNNFEPLPSQSPNNNAPAEEPQVLIVEVDVEGVEGELEDVVFEATDVQPGRLTTRSQLQEDVNAIFATGFFANVRVVPEDTPLGVRVTFVVEPNPVLEEVEVTTVPEGVEERVLPASVVDEIFREQYGEILNLQELQGNIDELNQWYQENGFDLAQVVGSPEVSSDGVVTLTVAEGVIEDIQVRIFDEEGEQIEGKTRDFIVTREVELSEGDVFKRQTARSDLERIFGLGIFEDASLSFTPGDDPRKVVLNFDVIEGNTGSIGAGAGVSSSSGLFGTISYQERNLGGNNQNLSTEVQVGGRTLLFNTRFVDPWIAGDPKRTSYAVNLFRRRSLSVIFDEGEEDVDLPNGDTPRVVRTGGGLTFSRPLAPDPFTRADWRVSAGLNYERVQIEDDDGEISPVDEFGNQLAFDESGKDDLFVLELDAVRDRRNRSSQTTSGSVLRLGVDQSIPVGSGNIFFNRIRGSYSYFIPVDFTSFSEEGGETLAFNLQAGTVLGDLPPYEAFTLGGSNSVRGYEQGDVGAGRSFVQATAEYRFPIFSIVGGALFVDVGTDLGTGDDVPGEPAEVRGKPGSGFGYGAGVRVQSPLGAIRVDFGLNDEGESRIHFGIGEKF</sequence>
<reference evidence="11" key="1">
    <citation type="submission" date="2012-04" db="EMBL/GenBank/DDBJ databases">
        <title>Finished genome of Dactylococcopsis salina PCC 8305.</title>
        <authorList>
            <consortium name="US DOE Joint Genome Institute"/>
            <person name="Gugger M."/>
            <person name="Coursin T."/>
            <person name="Rippka R."/>
            <person name="Tandeau De Marsac N."/>
            <person name="Huntemann M."/>
            <person name="Wei C.-L."/>
            <person name="Han J."/>
            <person name="Detter J.C."/>
            <person name="Han C."/>
            <person name="Tapia R."/>
            <person name="Daligault H."/>
            <person name="Chen A."/>
            <person name="Krypides N."/>
            <person name="Mavromatis K."/>
            <person name="Markowitz V."/>
            <person name="Szeto E."/>
            <person name="Ivanova N."/>
            <person name="Ovchinnikova G."/>
            <person name="Pagani I."/>
            <person name="Pati A."/>
            <person name="Goodwin L."/>
            <person name="Peters L."/>
            <person name="Pitluck S."/>
            <person name="Woyke T."/>
            <person name="Kerfeld C."/>
        </authorList>
    </citation>
    <scope>NUCLEOTIDE SEQUENCE [LARGE SCALE GENOMIC DNA]</scope>
    <source>
        <strain evidence="11">PCC 8305</strain>
    </source>
</reference>
<feature type="signal peptide" evidence="7">
    <location>
        <begin position="1"/>
        <end position="33"/>
    </location>
</feature>
<evidence type="ECO:0000259" key="8">
    <source>
        <dbReference type="Pfam" id="PF01103"/>
    </source>
</evidence>
<evidence type="ECO:0000256" key="1">
    <source>
        <dbReference type="ARBA" id="ARBA00004370"/>
    </source>
</evidence>
<feature type="compositionally biased region" description="Polar residues" evidence="6">
    <location>
        <begin position="37"/>
        <end position="60"/>
    </location>
</feature>
<dbReference type="Pfam" id="PF01103">
    <property type="entry name" value="Omp85"/>
    <property type="match status" value="1"/>
</dbReference>
<evidence type="ECO:0000256" key="5">
    <source>
        <dbReference type="ARBA" id="ARBA00023237"/>
    </source>
</evidence>
<dbReference type="InterPro" id="IPR039910">
    <property type="entry name" value="D15-like"/>
</dbReference>
<dbReference type="Pfam" id="PF08479">
    <property type="entry name" value="POTRA_2"/>
    <property type="match status" value="1"/>
</dbReference>
<name>K9YQX2_DACS8</name>
<dbReference type="GO" id="GO:0019867">
    <property type="term" value="C:outer membrane"/>
    <property type="evidence" value="ECO:0007669"/>
    <property type="project" value="InterPro"/>
</dbReference>
<feature type="domain" description="POTRA" evidence="9">
    <location>
        <begin position="70"/>
        <end position="137"/>
    </location>
</feature>
<feature type="chain" id="PRO_5003938545" evidence="7">
    <location>
        <begin position="34"/>
        <end position="654"/>
    </location>
</feature>
<dbReference type="Proteomes" id="UP000010482">
    <property type="component" value="Chromosome"/>
</dbReference>